<protein>
    <submittedName>
        <fullName evidence="2">DUF2059 domain-containing protein</fullName>
    </submittedName>
</protein>
<comment type="caution">
    <text evidence="2">The sequence shown here is derived from an EMBL/GenBank/DDBJ whole genome shotgun (WGS) entry which is preliminary data.</text>
</comment>
<dbReference type="AlphaFoldDB" id="A0A3N7J529"/>
<dbReference type="EMBL" id="QUSW01000001">
    <property type="protein sequence ID" value="RQP25932.1"/>
    <property type="molecule type" value="Genomic_DNA"/>
</dbReference>
<name>A0A3N7J529_9BURK</name>
<feature type="region of interest" description="Disordered" evidence="1">
    <location>
        <begin position="171"/>
        <end position="196"/>
    </location>
</feature>
<reference evidence="2 3" key="1">
    <citation type="submission" date="2018-08" db="EMBL/GenBank/DDBJ databases">
        <authorList>
            <person name="Khan S.A."/>
            <person name="Jeon C.O."/>
            <person name="Chun B.H."/>
            <person name="Jeong S.E."/>
        </authorList>
    </citation>
    <scope>NUCLEOTIDE SEQUENCE [LARGE SCALE GENOMIC DNA]</scope>
    <source>
        <strain evidence="2 3">S-16</strain>
    </source>
</reference>
<evidence type="ECO:0000313" key="2">
    <source>
        <dbReference type="EMBL" id="RQP25932.1"/>
    </source>
</evidence>
<dbReference type="Proteomes" id="UP000267464">
    <property type="component" value="Unassembled WGS sequence"/>
</dbReference>
<gene>
    <name evidence="2" type="ORF">DZC73_02450</name>
</gene>
<accession>A0A3N7J529</accession>
<reference evidence="2 3" key="2">
    <citation type="submission" date="2018-12" db="EMBL/GenBank/DDBJ databases">
        <title>Rhizobacter gummiphilus sp. nov., a rubber-degrading bacterium isolated from the soil of a botanical garden in Japan.</title>
        <authorList>
            <person name="Shunsuke S.S."/>
        </authorList>
    </citation>
    <scope>NUCLEOTIDE SEQUENCE [LARGE SCALE GENOMIC DNA]</scope>
    <source>
        <strain evidence="2 3">S-16</strain>
    </source>
</reference>
<organism evidence="2 3">
    <name type="scientific">Piscinibacter terrae</name>
    <dbReference type="NCBI Taxonomy" id="2496871"/>
    <lineage>
        <taxon>Bacteria</taxon>
        <taxon>Pseudomonadati</taxon>
        <taxon>Pseudomonadota</taxon>
        <taxon>Betaproteobacteria</taxon>
        <taxon>Burkholderiales</taxon>
        <taxon>Sphaerotilaceae</taxon>
        <taxon>Piscinibacter</taxon>
    </lineage>
</organism>
<proteinExistence type="predicted"/>
<evidence type="ECO:0000256" key="1">
    <source>
        <dbReference type="SAM" id="MobiDB-lite"/>
    </source>
</evidence>
<sequence>MALALVCCATVANAQTQGSPAKKELINKLLTLQQAGVDDLARTIAQGPAMSLGQQAMVALETVPADKRDAAAKSIDADLKKYLEETTPIVKERTTKLAPVVIGPLLEEKLTEDELKQVIAWIESPVRKKYEALSPEMRTGLGQRVLADLSPSLNPKISALQDKIVGTLRASGAKLPPKPAAGPASGAKPAAKAASK</sequence>
<keyword evidence="3" id="KW-1185">Reference proteome</keyword>
<evidence type="ECO:0000313" key="3">
    <source>
        <dbReference type="Proteomes" id="UP000267464"/>
    </source>
</evidence>